<feature type="transmembrane region" description="Helical" evidence="1">
    <location>
        <begin position="40"/>
        <end position="60"/>
    </location>
</feature>
<dbReference type="Proteomes" id="UP000200980">
    <property type="component" value="Unassembled WGS sequence"/>
</dbReference>
<reference evidence="2 3" key="1">
    <citation type="journal article" date="2016" name="PLoS ONE">
        <title>Whole-Genome Sequence Analysis of Bombella intestini LMG 28161T, a Novel Acetic Acid Bacterium Isolated from the Crop of a Red-Tailed Bumble Bee, Bombus lapidarius.</title>
        <authorList>
            <person name="Li L."/>
            <person name="Illeghems K."/>
            <person name="Van Kerrebroeck S."/>
            <person name="Borremans W."/>
            <person name="Cleenwerck I."/>
            <person name="Smagghe G."/>
            <person name="De Vuyst L."/>
            <person name="Vandamme P."/>
        </authorList>
    </citation>
    <scope>NUCLEOTIDE SEQUENCE [LARGE SCALE GENOMIC DNA]</scope>
    <source>
        <strain evidence="2 3">R-52487</strain>
    </source>
</reference>
<evidence type="ECO:0000256" key="1">
    <source>
        <dbReference type="SAM" id="Phobius"/>
    </source>
</evidence>
<protein>
    <recommendedName>
        <fullName evidence="4">DUF3429 domain-containing protein</fullName>
    </recommendedName>
</protein>
<feature type="transmembrane region" description="Helical" evidence="1">
    <location>
        <begin position="7"/>
        <end position="28"/>
    </location>
</feature>
<keyword evidence="1" id="KW-0812">Transmembrane</keyword>
<gene>
    <name evidence="2" type="ORF">AL01_00865</name>
</gene>
<dbReference type="EMBL" id="JATM01000001">
    <property type="protein sequence ID" value="OOL19572.1"/>
    <property type="molecule type" value="Genomic_DNA"/>
</dbReference>
<name>A0A1S8GRB4_9PROT</name>
<dbReference type="AlphaFoldDB" id="A0A1S8GRB4"/>
<organism evidence="2 3">
    <name type="scientific">Bombella intestini</name>
    <dbReference type="NCBI Taxonomy" id="1539051"/>
    <lineage>
        <taxon>Bacteria</taxon>
        <taxon>Pseudomonadati</taxon>
        <taxon>Pseudomonadota</taxon>
        <taxon>Alphaproteobacteria</taxon>
        <taxon>Acetobacterales</taxon>
        <taxon>Acetobacteraceae</taxon>
        <taxon>Bombella</taxon>
    </lineage>
</organism>
<evidence type="ECO:0008006" key="4">
    <source>
        <dbReference type="Google" id="ProtNLM"/>
    </source>
</evidence>
<keyword evidence="3" id="KW-1185">Reference proteome</keyword>
<dbReference type="RefSeq" id="WP_077395380.1">
    <property type="nucleotide sequence ID" value="NZ_JATM01000001.1"/>
</dbReference>
<accession>A0A1S8GRB4</accession>
<proteinExistence type="predicted"/>
<dbReference type="OrthoDB" id="5297436at2"/>
<evidence type="ECO:0000313" key="2">
    <source>
        <dbReference type="EMBL" id="OOL19572.1"/>
    </source>
</evidence>
<dbReference type="Pfam" id="PF11911">
    <property type="entry name" value="DUF3429"/>
    <property type="match status" value="1"/>
</dbReference>
<keyword evidence="1" id="KW-0472">Membrane</keyword>
<dbReference type="InterPro" id="IPR021836">
    <property type="entry name" value="DUF3429"/>
</dbReference>
<feature type="transmembrane region" description="Helical" evidence="1">
    <location>
        <begin position="106"/>
        <end position="123"/>
    </location>
</feature>
<feature type="transmembrane region" description="Helical" evidence="1">
    <location>
        <begin position="80"/>
        <end position="100"/>
    </location>
</feature>
<comment type="caution">
    <text evidence="2">The sequence shown here is derived from an EMBL/GenBank/DDBJ whole genome shotgun (WGS) entry which is preliminary data.</text>
</comment>
<sequence length="160" mass="17047">MRQFPVTAAMLIVLGGVFPFLVGGWLFLAGVLTSLPHLSLILLTYGGCLLSFYGAVQWGLLASKPTIILPKGEGQRDGRALLLGAFAFLWGWLALCVGLLGNLRIGFGLEVIGFAGIFALERIANRCGDLPPGYFMMRAVSTGLCVIGFLLALLSPQGQF</sequence>
<evidence type="ECO:0000313" key="3">
    <source>
        <dbReference type="Proteomes" id="UP000200980"/>
    </source>
</evidence>
<keyword evidence="1" id="KW-1133">Transmembrane helix</keyword>
<feature type="transmembrane region" description="Helical" evidence="1">
    <location>
        <begin position="135"/>
        <end position="154"/>
    </location>
</feature>